<evidence type="ECO:0000313" key="3">
    <source>
        <dbReference type="EMBL" id="GHH13795.1"/>
    </source>
</evidence>
<evidence type="ECO:0000256" key="1">
    <source>
        <dbReference type="SAM" id="MobiDB-lite"/>
    </source>
</evidence>
<keyword evidence="4" id="KW-1185">Reference proteome</keyword>
<protein>
    <submittedName>
        <fullName evidence="3">Uncharacterized protein</fullName>
    </submittedName>
</protein>
<evidence type="ECO:0000313" key="4">
    <source>
        <dbReference type="Proteomes" id="UP000652430"/>
    </source>
</evidence>
<feature type="region of interest" description="Disordered" evidence="1">
    <location>
        <begin position="178"/>
        <end position="212"/>
    </location>
</feature>
<dbReference type="Proteomes" id="UP000652430">
    <property type="component" value="Unassembled WGS sequence"/>
</dbReference>
<gene>
    <name evidence="3" type="ORF">GCM10008023_14800</name>
</gene>
<feature type="signal peptide" evidence="2">
    <location>
        <begin position="1"/>
        <end position="21"/>
    </location>
</feature>
<reference evidence="4" key="1">
    <citation type="journal article" date="2019" name="Int. J. Syst. Evol. Microbiol.">
        <title>The Global Catalogue of Microorganisms (GCM) 10K type strain sequencing project: providing services to taxonomists for standard genome sequencing and annotation.</title>
        <authorList>
            <consortium name="The Broad Institute Genomics Platform"/>
            <consortium name="The Broad Institute Genome Sequencing Center for Infectious Disease"/>
            <person name="Wu L."/>
            <person name="Ma J."/>
        </authorList>
    </citation>
    <scope>NUCLEOTIDE SEQUENCE [LARGE SCALE GENOMIC DNA]</scope>
    <source>
        <strain evidence="4">CGMCC 1.8957</strain>
    </source>
</reference>
<organism evidence="3 4">
    <name type="scientific">Sphingomonas glacialis</name>
    <dbReference type="NCBI Taxonomy" id="658225"/>
    <lineage>
        <taxon>Bacteria</taxon>
        <taxon>Pseudomonadati</taxon>
        <taxon>Pseudomonadota</taxon>
        <taxon>Alphaproteobacteria</taxon>
        <taxon>Sphingomonadales</taxon>
        <taxon>Sphingomonadaceae</taxon>
        <taxon>Sphingomonas</taxon>
    </lineage>
</organism>
<accession>A0ABQ3LEL8</accession>
<sequence length="212" mass="22544">MKLTCWTILALAASIPSVAAAQYSVHWAAPVAATGPSAYFPIGMPLQLKTRNELNTKDVHSGDRFYLEVAEALIYRGQVVVPVGSIAVGEVMRSERSGNFGKRGELEVRLDYVETPSGPVRISGRSARQGLDQGVLAIGGALFVSWPMMFIHGTSGRLPADSPITAYLADDLHFGVQPGSAQTARAGTEAPPQGPRALPARFDPSVFSANRP</sequence>
<feature type="chain" id="PRO_5045118875" evidence="2">
    <location>
        <begin position="22"/>
        <end position="212"/>
    </location>
</feature>
<dbReference type="RefSeq" id="WP_189675726.1">
    <property type="nucleotide sequence ID" value="NZ_BNAQ01000002.1"/>
</dbReference>
<dbReference type="EMBL" id="BNAQ01000002">
    <property type="protein sequence ID" value="GHH13795.1"/>
    <property type="molecule type" value="Genomic_DNA"/>
</dbReference>
<proteinExistence type="predicted"/>
<keyword evidence="2" id="KW-0732">Signal</keyword>
<name>A0ABQ3LEL8_9SPHN</name>
<evidence type="ECO:0000256" key="2">
    <source>
        <dbReference type="SAM" id="SignalP"/>
    </source>
</evidence>
<comment type="caution">
    <text evidence="3">The sequence shown here is derived from an EMBL/GenBank/DDBJ whole genome shotgun (WGS) entry which is preliminary data.</text>
</comment>